<organism evidence="2 3">
    <name type="scientific">Actinomadura harenae</name>
    <dbReference type="NCBI Taxonomy" id="2483351"/>
    <lineage>
        <taxon>Bacteria</taxon>
        <taxon>Bacillati</taxon>
        <taxon>Actinomycetota</taxon>
        <taxon>Actinomycetes</taxon>
        <taxon>Streptosporangiales</taxon>
        <taxon>Thermomonosporaceae</taxon>
        <taxon>Actinomadura</taxon>
    </lineage>
</organism>
<dbReference type="InterPro" id="IPR015330">
    <property type="entry name" value="DNA_primase/pol_bifunc_N"/>
</dbReference>
<comment type="caution">
    <text evidence="2">The sequence shown here is derived from an EMBL/GenBank/DDBJ whole genome shotgun (WGS) entry which is preliminary data.</text>
</comment>
<name>A0A3M2M6Z4_9ACTN</name>
<reference evidence="2 3" key="1">
    <citation type="submission" date="2018-10" db="EMBL/GenBank/DDBJ databases">
        <title>Isolation from soil.</title>
        <authorList>
            <person name="Hu J."/>
        </authorList>
    </citation>
    <scope>NUCLEOTIDE SEQUENCE [LARGE SCALE GENOMIC DNA]</scope>
    <source>
        <strain evidence="2 3">NEAU-Ht49</strain>
    </source>
</reference>
<dbReference type="SUPFAM" id="SSF56747">
    <property type="entry name" value="Prim-pol domain"/>
    <property type="match status" value="1"/>
</dbReference>
<dbReference type="EMBL" id="RFFG01000014">
    <property type="protein sequence ID" value="RMI45292.1"/>
    <property type="molecule type" value="Genomic_DNA"/>
</dbReference>
<evidence type="ECO:0000313" key="2">
    <source>
        <dbReference type="EMBL" id="RMI45292.1"/>
    </source>
</evidence>
<dbReference type="Pfam" id="PF09250">
    <property type="entry name" value="Prim-Pol"/>
    <property type="match status" value="1"/>
</dbReference>
<dbReference type="CDD" id="cd04859">
    <property type="entry name" value="Prim_Pol"/>
    <property type="match status" value="1"/>
</dbReference>
<sequence length="397" mass="41901">MSRVLHPGGPRFPDFSGGAVTFTGPRPPAVCDPTQPSRRNGVLMAVTNPTSFRPVRLALDLAAIGWHVFPLSPGNKRPLANCLDCQDNPHCADDDYAACLCLPDGQWCHGVRAATTDPDRITTWWRRAPNAVPAVAAGPSGLVLIDLDTHSDQPPGNPAHDLLPGIPLVDNQVPGGFDSVRNGIDAMHLLARIRGGPRPWPSGPDHQPVSVHTPSGGRHLWYRAPDGHLHQALSALGWQIDIKAGWSYGIAPGATTNSGTYTIHGGTPGAPGHMPDWLLDEVHRVAGPKPAPAPPAVIPAAPGQGNAAGYVRTVLDRGTAELASLTDGRKAALSALAYKVGGLLTWAGLTPTDVEDHLIHAGLASGLPDRQARRIVHRALTNGLTRPLPAPRDRRTA</sequence>
<dbReference type="SMART" id="SM00943">
    <property type="entry name" value="Prim-Pol"/>
    <property type="match status" value="1"/>
</dbReference>
<protein>
    <recommendedName>
        <fullName evidence="1">DNA primase/polymerase bifunctional N-terminal domain-containing protein</fullName>
    </recommendedName>
</protein>
<evidence type="ECO:0000259" key="1">
    <source>
        <dbReference type="SMART" id="SM00943"/>
    </source>
</evidence>
<gene>
    <name evidence="2" type="ORF">EBO15_10220</name>
</gene>
<dbReference type="Proteomes" id="UP000282674">
    <property type="component" value="Unassembled WGS sequence"/>
</dbReference>
<proteinExistence type="predicted"/>
<evidence type="ECO:0000313" key="3">
    <source>
        <dbReference type="Proteomes" id="UP000282674"/>
    </source>
</evidence>
<accession>A0A3M2M6Z4</accession>
<keyword evidence="3" id="KW-1185">Reference proteome</keyword>
<dbReference type="AlphaFoldDB" id="A0A3M2M6Z4"/>
<feature type="domain" description="DNA primase/polymerase bifunctional N-terminal" evidence="1">
    <location>
        <begin position="58"/>
        <end position="278"/>
    </location>
</feature>